<comment type="caution">
    <text evidence="5">The sequence shown here is derived from an EMBL/GenBank/DDBJ whole genome shotgun (WGS) entry which is preliminary data.</text>
</comment>
<dbReference type="SMART" id="SM00342">
    <property type="entry name" value="HTH_ARAC"/>
    <property type="match status" value="1"/>
</dbReference>
<dbReference type="InterPro" id="IPR009057">
    <property type="entry name" value="Homeodomain-like_sf"/>
</dbReference>
<dbReference type="Pfam" id="PF12833">
    <property type="entry name" value="HTH_18"/>
    <property type="match status" value="1"/>
</dbReference>
<evidence type="ECO:0000256" key="2">
    <source>
        <dbReference type="ARBA" id="ARBA00023125"/>
    </source>
</evidence>
<keyword evidence="1" id="KW-0805">Transcription regulation</keyword>
<dbReference type="RefSeq" id="WP_344239671.1">
    <property type="nucleotide sequence ID" value="NZ_BAAAHH010000007.1"/>
</dbReference>
<sequence>MSVPTDQMPAALAPFVLTLGEYDLGPGSGGVHRGLPSTRVTVTIPEEDPLEIAWVGDPGSGARLRAVVAGLHLGAVELRQRGCTRGVWLTLSPLGAAALLGVPAAALAGDIADLTDVAPALAALPERLASCRTWPQRRALVERALLAGLARNGARADQGELRAALAALSRTTRVQEAARLLGCSRRHLSGTVRSELGVTAKEYQRLVRFETARSRLVTAAASGRPALAAVAAASGFTDQAHLTREWRTMTGHTPAEWLRTEVPTTRSQMLKTPQPLAPTMAT</sequence>
<evidence type="ECO:0000259" key="4">
    <source>
        <dbReference type="PROSITE" id="PS01124"/>
    </source>
</evidence>
<proteinExistence type="predicted"/>
<protein>
    <submittedName>
        <fullName evidence="5">AraC family transcriptional regulator</fullName>
    </submittedName>
</protein>
<accession>A0ABN1QVK1</accession>
<keyword evidence="6" id="KW-1185">Reference proteome</keyword>
<dbReference type="Proteomes" id="UP001500665">
    <property type="component" value="Unassembled WGS sequence"/>
</dbReference>
<dbReference type="PROSITE" id="PS01124">
    <property type="entry name" value="HTH_ARAC_FAMILY_2"/>
    <property type="match status" value="1"/>
</dbReference>
<dbReference type="InterPro" id="IPR050204">
    <property type="entry name" value="AraC_XylS_family_regulators"/>
</dbReference>
<evidence type="ECO:0000256" key="1">
    <source>
        <dbReference type="ARBA" id="ARBA00023015"/>
    </source>
</evidence>
<keyword evidence="2" id="KW-0238">DNA-binding</keyword>
<dbReference type="PANTHER" id="PTHR46796:SF15">
    <property type="entry name" value="BLL1074 PROTEIN"/>
    <property type="match status" value="1"/>
</dbReference>
<evidence type="ECO:0000313" key="5">
    <source>
        <dbReference type="EMBL" id="GAA0947385.1"/>
    </source>
</evidence>
<organism evidence="5 6">
    <name type="scientific">Actinocorallia libanotica</name>
    <dbReference type="NCBI Taxonomy" id="46162"/>
    <lineage>
        <taxon>Bacteria</taxon>
        <taxon>Bacillati</taxon>
        <taxon>Actinomycetota</taxon>
        <taxon>Actinomycetes</taxon>
        <taxon>Streptosporangiales</taxon>
        <taxon>Thermomonosporaceae</taxon>
        <taxon>Actinocorallia</taxon>
    </lineage>
</organism>
<dbReference type="InterPro" id="IPR018060">
    <property type="entry name" value="HTH_AraC"/>
</dbReference>
<reference evidence="5 6" key="1">
    <citation type="journal article" date="2019" name="Int. J. Syst. Evol. Microbiol.">
        <title>The Global Catalogue of Microorganisms (GCM) 10K type strain sequencing project: providing services to taxonomists for standard genome sequencing and annotation.</title>
        <authorList>
            <consortium name="The Broad Institute Genomics Platform"/>
            <consortium name="The Broad Institute Genome Sequencing Center for Infectious Disease"/>
            <person name="Wu L."/>
            <person name="Ma J."/>
        </authorList>
    </citation>
    <scope>NUCLEOTIDE SEQUENCE [LARGE SCALE GENOMIC DNA]</scope>
    <source>
        <strain evidence="5 6">JCM 10696</strain>
    </source>
</reference>
<dbReference type="EMBL" id="BAAAHH010000007">
    <property type="protein sequence ID" value="GAA0947385.1"/>
    <property type="molecule type" value="Genomic_DNA"/>
</dbReference>
<evidence type="ECO:0000256" key="3">
    <source>
        <dbReference type="ARBA" id="ARBA00023163"/>
    </source>
</evidence>
<feature type="domain" description="HTH araC/xylS-type" evidence="4">
    <location>
        <begin position="168"/>
        <end position="260"/>
    </location>
</feature>
<keyword evidence="3" id="KW-0804">Transcription</keyword>
<name>A0ABN1QVK1_9ACTN</name>
<dbReference type="PANTHER" id="PTHR46796">
    <property type="entry name" value="HTH-TYPE TRANSCRIPTIONAL ACTIVATOR RHAS-RELATED"/>
    <property type="match status" value="1"/>
</dbReference>
<gene>
    <name evidence="5" type="ORF">GCM10009550_22800</name>
</gene>
<dbReference type="Gene3D" id="1.10.10.60">
    <property type="entry name" value="Homeodomain-like"/>
    <property type="match status" value="1"/>
</dbReference>
<evidence type="ECO:0000313" key="6">
    <source>
        <dbReference type="Proteomes" id="UP001500665"/>
    </source>
</evidence>
<dbReference type="SUPFAM" id="SSF46689">
    <property type="entry name" value="Homeodomain-like"/>
    <property type="match status" value="1"/>
</dbReference>